<feature type="transmembrane region" description="Helical" evidence="10">
    <location>
        <begin position="139"/>
        <end position="163"/>
    </location>
</feature>
<dbReference type="PROSITE" id="PS00237">
    <property type="entry name" value="G_PROTEIN_RECEP_F1_1"/>
    <property type="match status" value="1"/>
</dbReference>
<evidence type="ECO:0000256" key="1">
    <source>
        <dbReference type="ARBA" id="ARBA00004651"/>
    </source>
</evidence>
<evidence type="ECO:0000256" key="3">
    <source>
        <dbReference type="ARBA" id="ARBA00022692"/>
    </source>
</evidence>
<keyword evidence="7 9" id="KW-0675">Receptor</keyword>
<dbReference type="AlphaFoldDB" id="A0AAW0NU38"/>
<evidence type="ECO:0000256" key="10">
    <source>
        <dbReference type="SAM" id="Phobius"/>
    </source>
</evidence>
<feature type="transmembrane region" description="Helical" evidence="10">
    <location>
        <begin position="217"/>
        <end position="238"/>
    </location>
</feature>
<reference evidence="13" key="1">
    <citation type="submission" date="2024-04" db="EMBL/GenBank/DDBJ databases">
        <title>Salinicola lusitanus LLJ914,a marine bacterium isolated from the Okinawa Trough.</title>
        <authorList>
            <person name="Li J."/>
        </authorList>
    </citation>
    <scope>NUCLEOTIDE SEQUENCE [LARGE SCALE GENOMIC DNA]</scope>
</reference>
<dbReference type="Proteomes" id="UP001460270">
    <property type="component" value="Unassembled WGS sequence"/>
</dbReference>
<keyword evidence="13" id="KW-1185">Reference proteome</keyword>
<dbReference type="GO" id="GO:0004930">
    <property type="term" value="F:G protein-coupled receptor activity"/>
    <property type="evidence" value="ECO:0007669"/>
    <property type="project" value="UniProtKB-KW"/>
</dbReference>
<evidence type="ECO:0000259" key="11">
    <source>
        <dbReference type="PROSITE" id="PS50262"/>
    </source>
</evidence>
<evidence type="ECO:0000313" key="13">
    <source>
        <dbReference type="Proteomes" id="UP001460270"/>
    </source>
</evidence>
<dbReference type="Gene3D" id="1.20.1070.10">
    <property type="entry name" value="Rhodopsin 7-helix transmembrane proteins"/>
    <property type="match status" value="1"/>
</dbReference>
<evidence type="ECO:0000256" key="2">
    <source>
        <dbReference type="ARBA" id="ARBA00022475"/>
    </source>
</evidence>
<feature type="transmembrane region" description="Helical" evidence="10">
    <location>
        <begin position="175"/>
        <end position="197"/>
    </location>
</feature>
<keyword evidence="5 9" id="KW-0297">G-protein coupled receptor</keyword>
<dbReference type="Pfam" id="PF00001">
    <property type="entry name" value="7tm_1"/>
    <property type="match status" value="1"/>
</dbReference>
<evidence type="ECO:0000313" key="12">
    <source>
        <dbReference type="EMBL" id="KAK7907327.1"/>
    </source>
</evidence>
<keyword evidence="4 10" id="KW-1133">Transmembrane helix</keyword>
<dbReference type="GO" id="GO:0005886">
    <property type="term" value="C:plasma membrane"/>
    <property type="evidence" value="ECO:0007669"/>
    <property type="project" value="UniProtKB-SubCell"/>
</dbReference>
<keyword evidence="2" id="KW-1003">Cell membrane</keyword>
<keyword evidence="8 9" id="KW-0807">Transducer</keyword>
<evidence type="ECO:0000256" key="4">
    <source>
        <dbReference type="ARBA" id="ARBA00022989"/>
    </source>
</evidence>
<evidence type="ECO:0000256" key="5">
    <source>
        <dbReference type="ARBA" id="ARBA00023040"/>
    </source>
</evidence>
<dbReference type="PANTHER" id="PTHR24248">
    <property type="entry name" value="ADRENERGIC RECEPTOR-RELATED G-PROTEIN COUPLED RECEPTOR"/>
    <property type="match status" value="1"/>
</dbReference>
<dbReference type="PRINTS" id="PR00237">
    <property type="entry name" value="GPCRRHODOPSN"/>
</dbReference>
<evidence type="ECO:0000256" key="6">
    <source>
        <dbReference type="ARBA" id="ARBA00023136"/>
    </source>
</evidence>
<name>A0AAW0NU38_9GOBI</name>
<accession>A0AAW0NU38</accession>
<sequence length="345" mass="37150">MTLWLNRLIFTPQPGSATLPLLCIDGYDFSGCSETGTQHSELYRCDSQQNGEKGDSYSGHSGGGFSGCSETGTQHSELYRCDSEQNGEKGDSYSGHSGGGLSLLLGSFPGAIATLTMCGNLLVIFSIIYFRQLHTPTNYLVLSLAVADLLVGVVVIPFSTVLFAHPCSDLQSVCFLRGVFDIALCSASILNLCFISIDRYYAVCQPLRYKSKINLPVTAAMILITWTVAITIGSFITLGGRKISSRCAFVQGLNFGSIIAVVAYYIPAIIMCTIYLKIFHVAQKQARSIHNAYSGEAVQNIVLTVTSGPERCPLYRQVQSAVLTVSSGADRPPHCTVRCSVSSSL</sequence>
<keyword evidence="6 10" id="KW-0472">Membrane</keyword>
<feature type="transmembrane region" description="Helical" evidence="10">
    <location>
        <begin position="108"/>
        <end position="130"/>
    </location>
</feature>
<evidence type="ECO:0000256" key="9">
    <source>
        <dbReference type="RuleBase" id="RU000688"/>
    </source>
</evidence>
<dbReference type="SUPFAM" id="SSF81321">
    <property type="entry name" value="Family A G protein-coupled receptor-like"/>
    <property type="match status" value="1"/>
</dbReference>
<feature type="transmembrane region" description="Helical" evidence="10">
    <location>
        <begin position="258"/>
        <end position="278"/>
    </location>
</feature>
<dbReference type="InterPro" id="IPR017452">
    <property type="entry name" value="GPCR_Rhodpsn_7TM"/>
</dbReference>
<comment type="similarity">
    <text evidence="9">Belongs to the G-protein coupled receptor 1 family.</text>
</comment>
<dbReference type="GO" id="GO:0043410">
    <property type="term" value="P:positive regulation of MAPK cascade"/>
    <property type="evidence" value="ECO:0007669"/>
    <property type="project" value="TreeGrafter"/>
</dbReference>
<dbReference type="EMBL" id="JBBPFD010000011">
    <property type="protein sequence ID" value="KAK7907327.1"/>
    <property type="molecule type" value="Genomic_DNA"/>
</dbReference>
<organism evidence="12 13">
    <name type="scientific">Mugilogobius chulae</name>
    <name type="common">yellowstripe goby</name>
    <dbReference type="NCBI Taxonomy" id="88201"/>
    <lineage>
        <taxon>Eukaryota</taxon>
        <taxon>Metazoa</taxon>
        <taxon>Chordata</taxon>
        <taxon>Craniata</taxon>
        <taxon>Vertebrata</taxon>
        <taxon>Euteleostomi</taxon>
        <taxon>Actinopterygii</taxon>
        <taxon>Neopterygii</taxon>
        <taxon>Teleostei</taxon>
        <taxon>Neoteleostei</taxon>
        <taxon>Acanthomorphata</taxon>
        <taxon>Gobiaria</taxon>
        <taxon>Gobiiformes</taxon>
        <taxon>Gobioidei</taxon>
        <taxon>Gobiidae</taxon>
        <taxon>Gobionellinae</taxon>
        <taxon>Mugilogobius</taxon>
    </lineage>
</organism>
<comment type="subcellular location">
    <subcellularLocation>
        <location evidence="1">Cell membrane</location>
        <topology evidence="1">Multi-pass membrane protein</topology>
    </subcellularLocation>
</comment>
<feature type="domain" description="G-protein coupled receptors family 1 profile" evidence="11">
    <location>
        <begin position="119"/>
        <end position="345"/>
    </location>
</feature>
<keyword evidence="3 9" id="KW-0812">Transmembrane</keyword>
<evidence type="ECO:0000256" key="7">
    <source>
        <dbReference type="ARBA" id="ARBA00023170"/>
    </source>
</evidence>
<proteinExistence type="inferred from homology"/>
<gene>
    <name evidence="12" type="ORF">WMY93_015939</name>
</gene>
<protein>
    <recommendedName>
        <fullName evidence="11">G-protein coupled receptors family 1 profile domain-containing protein</fullName>
    </recommendedName>
</protein>
<dbReference type="PROSITE" id="PS50262">
    <property type="entry name" value="G_PROTEIN_RECEP_F1_2"/>
    <property type="match status" value="1"/>
</dbReference>
<dbReference type="GO" id="GO:0071880">
    <property type="term" value="P:adenylate cyclase-activating adrenergic receptor signaling pathway"/>
    <property type="evidence" value="ECO:0007669"/>
    <property type="project" value="TreeGrafter"/>
</dbReference>
<dbReference type="PANTHER" id="PTHR24248:SF66">
    <property type="entry name" value="OCTOPAMINE RECEPTOR BETA-3R"/>
    <property type="match status" value="1"/>
</dbReference>
<evidence type="ECO:0000256" key="8">
    <source>
        <dbReference type="ARBA" id="ARBA00023224"/>
    </source>
</evidence>
<dbReference type="InterPro" id="IPR000276">
    <property type="entry name" value="GPCR_Rhodpsn"/>
</dbReference>
<comment type="caution">
    <text evidence="12">The sequence shown here is derived from an EMBL/GenBank/DDBJ whole genome shotgun (WGS) entry which is preliminary data.</text>
</comment>